<evidence type="ECO:0000313" key="1">
    <source>
        <dbReference type="EMBL" id="QHT37320.1"/>
    </source>
</evidence>
<name>A0A6C0FBQ6_9ZZZZ</name>
<accession>A0A6C0FBQ6</accession>
<reference evidence="1" key="1">
    <citation type="journal article" date="2020" name="Nature">
        <title>Giant virus diversity and host interactions through global metagenomics.</title>
        <authorList>
            <person name="Schulz F."/>
            <person name="Roux S."/>
            <person name="Paez-Espino D."/>
            <person name="Jungbluth S."/>
            <person name="Walsh D.A."/>
            <person name="Denef V.J."/>
            <person name="McMahon K.D."/>
            <person name="Konstantinidis K.T."/>
            <person name="Eloe-Fadrosh E.A."/>
            <person name="Kyrpides N.C."/>
            <person name="Woyke T."/>
        </authorList>
    </citation>
    <scope>NUCLEOTIDE SEQUENCE</scope>
    <source>
        <strain evidence="1">GVMAG-S-ERX555967-131</strain>
    </source>
</reference>
<sequence>MPYTGELIIDKITAKVEHCNINNQPTYATVDQVIALNPKEPLPPMQTPNGNLNSVVSSVDIMSEVYQALDALKIPTNQIKSSKAQGYTGQITHDSEYVYICVSSNNWKRIKLESF</sequence>
<organism evidence="1">
    <name type="scientific">viral metagenome</name>
    <dbReference type="NCBI Taxonomy" id="1070528"/>
    <lineage>
        <taxon>unclassified sequences</taxon>
        <taxon>metagenomes</taxon>
        <taxon>organismal metagenomes</taxon>
    </lineage>
</organism>
<dbReference type="EMBL" id="MN738792">
    <property type="protein sequence ID" value="QHT37320.1"/>
    <property type="molecule type" value="Genomic_DNA"/>
</dbReference>
<dbReference type="AlphaFoldDB" id="A0A6C0FBQ6"/>
<protein>
    <submittedName>
        <fullName evidence="1">Uncharacterized protein</fullName>
    </submittedName>
</protein>
<proteinExistence type="predicted"/>